<dbReference type="AlphaFoldDB" id="A0A6J4JIP2"/>
<dbReference type="EMBL" id="CADCTG010000271">
    <property type="protein sequence ID" value="CAA9278467.1"/>
    <property type="molecule type" value="Genomic_DNA"/>
</dbReference>
<feature type="compositionally biased region" description="Low complexity" evidence="1">
    <location>
        <begin position="1"/>
        <end position="20"/>
    </location>
</feature>
<sequence>DAFGHRGAAGRSGRPGAGFALVQRRRGDGVPRGPDRPGRRVGAHRGAPGRARRAAHPALPAPVGPRRAGELPRRPHGGGRDAGSGGGARSGGGGRPRPPPAGVDRPPARTPDRHRLPRGPRGGAGAGAAPPHPRPGRGRGNLRIAALHRTGPGGAGAAQRRVPRPAARILGVAARTSLHLGRHGGDPREFGAGAAGL</sequence>
<feature type="non-terminal residue" evidence="2">
    <location>
        <position position="197"/>
    </location>
</feature>
<gene>
    <name evidence="2" type="ORF">AVDCRST_MAG08-3629</name>
</gene>
<feature type="compositionally biased region" description="Gly residues" evidence="1">
    <location>
        <begin position="80"/>
        <end position="95"/>
    </location>
</feature>
<organism evidence="2">
    <name type="scientific">uncultured Acetobacteraceae bacterium</name>
    <dbReference type="NCBI Taxonomy" id="169975"/>
    <lineage>
        <taxon>Bacteria</taxon>
        <taxon>Pseudomonadati</taxon>
        <taxon>Pseudomonadota</taxon>
        <taxon>Alphaproteobacteria</taxon>
        <taxon>Acetobacterales</taxon>
        <taxon>Acetobacteraceae</taxon>
        <taxon>environmental samples</taxon>
    </lineage>
</organism>
<proteinExistence type="predicted"/>
<dbReference type="GO" id="GO:0016787">
    <property type="term" value="F:hydrolase activity"/>
    <property type="evidence" value="ECO:0007669"/>
    <property type="project" value="UniProtKB-KW"/>
</dbReference>
<accession>A0A6J4JIP2</accession>
<protein>
    <submittedName>
        <fullName evidence="2">Uncharacterized Nudix hydrolase NudL</fullName>
    </submittedName>
</protein>
<evidence type="ECO:0000256" key="1">
    <source>
        <dbReference type="SAM" id="MobiDB-lite"/>
    </source>
</evidence>
<feature type="non-terminal residue" evidence="2">
    <location>
        <position position="1"/>
    </location>
</feature>
<name>A0A6J4JIP2_9PROT</name>
<feature type="compositionally biased region" description="Basic and acidic residues" evidence="1">
    <location>
        <begin position="25"/>
        <end position="38"/>
    </location>
</feature>
<keyword evidence="2" id="KW-0378">Hydrolase</keyword>
<feature type="region of interest" description="Disordered" evidence="1">
    <location>
        <begin position="1"/>
        <end position="140"/>
    </location>
</feature>
<reference evidence="2" key="1">
    <citation type="submission" date="2020-02" db="EMBL/GenBank/DDBJ databases">
        <authorList>
            <person name="Meier V. D."/>
        </authorList>
    </citation>
    <scope>NUCLEOTIDE SEQUENCE</scope>
    <source>
        <strain evidence="2">AVDCRST_MAG08</strain>
    </source>
</reference>
<evidence type="ECO:0000313" key="2">
    <source>
        <dbReference type="EMBL" id="CAA9278467.1"/>
    </source>
</evidence>